<evidence type="ECO:0000259" key="2">
    <source>
        <dbReference type="PROSITE" id="PS50977"/>
    </source>
</evidence>
<feature type="domain" description="HTH tetR-type" evidence="2">
    <location>
        <begin position="2"/>
        <end position="62"/>
    </location>
</feature>
<protein>
    <submittedName>
        <fullName evidence="3">Transcriptional regulator, AcrR family</fullName>
    </submittedName>
</protein>
<sequence length="206" mass="24760">MNTKDKDIIRKVAQLYKKYGIKSITMDDVARELGVSKKTLYEHFSDKLHLVNAVVEQEVIFNDLRLQEQKSNSENALQEMFKIFRFHIQMLKEYNPALEFDLKKYYPESYFRLKRIKRAKIWETTLNNLIKGKREGFYRRELNEEIITKLNVLRIESLYESDLFSQEELYSHEFSKEMFLYHLHGVLTAKGMEYLNNNLEQLNLAK</sequence>
<organism evidence="3">
    <name type="scientific">hydrothermal vent metagenome</name>
    <dbReference type="NCBI Taxonomy" id="652676"/>
    <lineage>
        <taxon>unclassified sequences</taxon>
        <taxon>metagenomes</taxon>
        <taxon>ecological metagenomes</taxon>
    </lineage>
</organism>
<evidence type="ECO:0000313" key="3">
    <source>
        <dbReference type="EMBL" id="VAW30438.1"/>
    </source>
</evidence>
<accession>A0A3B0UIG3</accession>
<dbReference type="InterPro" id="IPR001647">
    <property type="entry name" value="HTH_TetR"/>
</dbReference>
<dbReference type="InterPro" id="IPR009057">
    <property type="entry name" value="Homeodomain-like_sf"/>
</dbReference>
<dbReference type="PRINTS" id="PR00455">
    <property type="entry name" value="HTHTETR"/>
</dbReference>
<gene>
    <name evidence="3" type="ORF">MNBD_BACTEROID07-952</name>
</gene>
<dbReference type="SUPFAM" id="SSF46689">
    <property type="entry name" value="Homeodomain-like"/>
    <property type="match status" value="1"/>
</dbReference>
<dbReference type="Gene3D" id="1.10.357.10">
    <property type="entry name" value="Tetracycline Repressor, domain 2"/>
    <property type="match status" value="1"/>
</dbReference>
<dbReference type="EMBL" id="UOET01000514">
    <property type="protein sequence ID" value="VAW30438.1"/>
    <property type="molecule type" value="Genomic_DNA"/>
</dbReference>
<dbReference type="PROSITE" id="PS50977">
    <property type="entry name" value="HTH_TETR_2"/>
    <property type="match status" value="1"/>
</dbReference>
<proteinExistence type="predicted"/>
<evidence type="ECO:0000256" key="1">
    <source>
        <dbReference type="ARBA" id="ARBA00023125"/>
    </source>
</evidence>
<dbReference type="GO" id="GO:0003677">
    <property type="term" value="F:DNA binding"/>
    <property type="evidence" value="ECO:0007669"/>
    <property type="project" value="UniProtKB-KW"/>
</dbReference>
<dbReference type="AlphaFoldDB" id="A0A3B0UIG3"/>
<name>A0A3B0UIG3_9ZZZZ</name>
<reference evidence="3" key="1">
    <citation type="submission" date="2018-06" db="EMBL/GenBank/DDBJ databases">
        <authorList>
            <person name="Zhirakovskaya E."/>
        </authorList>
    </citation>
    <scope>NUCLEOTIDE SEQUENCE</scope>
</reference>
<keyword evidence="1" id="KW-0238">DNA-binding</keyword>
<dbReference type="Pfam" id="PF00440">
    <property type="entry name" value="TetR_N"/>
    <property type="match status" value="1"/>
</dbReference>